<sequence length="525" mass="58343">MSKPNRGEEAITSKGEVIELSGSDESDLKEIPVLDSQKLSAKGASPIETEDDDTGPRSALNSLNVQPSEDELPPSLPSEIIEEVDEDDPEVFYRRYLIALSLQDDDEGPSDAPSRAGSPQSKPAPSTTVPSRAGPPQSKPTPPKPTPLRAGPQQSLKYSTKDEIIELSDSDDPDPKEIPNVDNRKPAATKESPIEIDDDSIRGDDNPDGHDADTAPTSYDEFTTHGHTTDPVSYFETIPMLNSRDWDLAIQTIADVGEWMTPEQRDAWQSVFTERVDGKRALSISFEVIRSCLTQIKNDDYGLSTEEIERIKHDLQAVNESTRGADQILEPLVNMALNVRTIMIDQRIAKPLMRLQRLQHKFQYVVTRHLNVNQAVYLHLKNVASFVDIILALVKTIPVPEECPISALVTRYLGEWSPAAQAAQLSGWRLVDADSVFPQDLPHDLMAIVVDVRQLECKTVLEWCRRGAARVVILVSEDDDKELSWSESLALASCLHPNMADIRYGGRLAYDLLMDLVKTYVVTFN</sequence>
<reference evidence="3" key="2">
    <citation type="submission" date="2015-01" db="EMBL/GenBank/DDBJ databases">
        <title>Evolutionary Origins and Diversification of the Mycorrhizal Mutualists.</title>
        <authorList>
            <consortium name="DOE Joint Genome Institute"/>
            <consortium name="Mycorrhizal Genomics Consortium"/>
            <person name="Kohler A."/>
            <person name="Kuo A."/>
            <person name="Nagy L.G."/>
            <person name="Floudas D."/>
            <person name="Copeland A."/>
            <person name="Barry K.W."/>
            <person name="Cichocki N."/>
            <person name="Veneault-Fourrey C."/>
            <person name="LaButti K."/>
            <person name="Lindquist E.A."/>
            <person name="Lipzen A."/>
            <person name="Lundell T."/>
            <person name="Morin E."/>
            <person name="Murat C."/>
            <person name="Riley R."/>
            <person name="Ohm R."/>
            <person name="Sun H."/>
            <person name="Tunlid A."/>
            <person name="Henrissat B."/>
            <person name="Grigoriev I.V."/>
            <person name="Hibbett D.S."/>
            <person name="Martin F."/>
        </authorList>
    </citation>
    <scope>NUCLEOTIDE SEQUENCE [LARGE SCALE GENOMIC DNA]</scope>
    <source>
        <strain evidence="3">MAFF 305830</strain>
    </source>
</reference>
<evidence type="ECO:0000256" key="1">
    <source>
        <dbReference type="SAM" id="MobiDB-lite"/>
    </source>
</evidence>
<feature type="compositionally biased region" description="Basic and acidic residues" evidence="1">
    <location>
        <begin position="1"/>
        <end position="11"/>
    </location>
</feature>
<proteinExistence type="predicted"/>
<feature type="compositionally biased region" description="Basic and acidic residues" evidence="1">
    <location>
        <begin position="199"/>
        <end position="213"/>
    </location>
</feature>
<feature type="compositionally biased region" description="Pro residues" evidence="1">
    <location>
        <begin position="137"/>
        <end position="146"/>
    </location>
</feature>
<dbReference type="HOGENOM" id="CLU_518914_0_0_1"/>
<reference evidence="2 3" key="1">
    <citation type="submission" date="2014-04" db="EMBL/GenBank/DDBJ databases">
        <authorList>
            <consortium name="DOE Joint Genome Institute"/>
            <person name="Kuo A."/>
            <person name="Zuccaro A."/>
            <person name="Kohler A."/>
            <person name="Nagy L.G."/>
            <person name="Floudas D."/>
            <person name="Copeland A."/>
            <person name="Barry K.W."/>
            <person name="Cichocki N."/>
            <person name="Veneault-Fourrey C."/>
            <person name="LaButti K."/>
            <person name="Lindquist E.A."/>
            <person name="Lipzen A."/>
            <person name="Lundell T."/>
            <person name="Morin E."/>
            <person name="Murat C."/>
            <person name="Sun H."/>
            <person name="Tunlid A."/>
            <person name="Henrissat B."/>
            <person name="Grigoriev I.V."/>
            <person name="Hibbett D.S."/>
            <person name="Martin F."/>
            <person name="Nordberg H.P."/>
            <person name="Cantor M.N."/>
            <person name="Hua S.X."/>
        </authorList>
    </citation>
    <scope>NUCLEOTIDE SEQUENCE [LARGE SCALE GENOMIC DNA]</scope>
    <source>
        <strain evidence="2 3">MAFF 305830</strain>
    </source>
</reference>
<keyword evidence="3" id="KW-1185">Reference proteome</keyword>
<evidence type="ECO:0000313" key="2">
    <source>
        <dbReference type="EMBL" id="KIM26537.1"/>
    </source>
</evidence>
<feature type="region of interest" description="Disordered" evidence="1">
    <location>
        <begin position="1"/>
        <end position="88"/>
    </location>
</feature>
<evidence type="ECO:0000313" key="3">
    <source>
        <dbReference type="Proteomes" id="UP000054097"/>
    </source>
</evidence>
<feature type="compositionally biased region" description="Polar residues" evidence="1">
    <location>
        <begin position="117"/>
        <end position="130"/>
    </location>
</feature>
<dbReference type="STRING" id="933852.A0A0C2XBL6"/>
<accession>A0A0C2XBL6</accession>
<dbReference type="EMBL" id="KN824305">
    <property type="protein sequence ID" value="KIM26537.1"/>
    <property type="molecule type" value="Genomic_DNA"/>
</dbReference>
<protein>
    <submittedName>
        <fullName evidence="2">Uncharacterized protein</fullName>
    </submittedName>
</protein>
<dbReference type="Proteomes" id="UP000054097">
    <property type="component" value="Unassembled WGS sequence"/>
</dbReference>
<organism evidence="2 3">
    <name type="scientific">Serendipita vermifera MAFF 305830</name>
    <dbReference type="NCBI Taxonomy" id="933852"/>
    <lineage>
        <taxon>Eukaryota</taxon>
        <taxon>Fungi</taxon>
        <taxon>Dikarya</taxon>
        <taxon>Basidiomycota</taxon>
        <taxon>Agaricomycotina</taxon>
        <taxon>Agaricomycetes</taxon>
        <taxon>Sebacinales</taxon>
        <taxon>Serendipitaceae</taxon>
        <taxon>Serendipita</taxon>
    </lineage>
</organism>
<name>A0A0C2XBL6_SERVB</name>
<feature type="compositionally biased region" description="Basic and acidic residues" evidence="1">
    <location>
        <begin position="173"/>
        <end position="185"/>
    </location>
</feature>
<gene>
    <name evidence="2" type="ORF">M408DRAFT_181172</name>
</gene>
<dbReference type="AlphaFoldDB" id="A0A0C2XBL6"/>
<feature type="region of interest" description="Disordered" evidence="1">
    <location>
        <begin position="102"/>
        <end position="230"/>
    </location>
</feature>